<comment type="similarity">
    <text evidence="2">Belongs to the beta-catenin family.</text>
</comment>
<dbReference type="OrthoDB" id="3245100at2759"/>
<dbReference type="GO" id="GO:0002934">
    <property type="term" value="P:desmosome organization"/>
    <property type="evidence" value="ECO:0007669"/>
    <property type="project" value="TreeGrafter"/>
</dbReference>
<gene>
    <name evidence="9" type="primary">pkp2</name>
</gene>
<keyword evidence="5" id="KW-0965">Cell junction</keyword>
<evidence type="ECO:0000256" key="3">
    <source>
        <dbReference type="ARBA" id="ARBA00022737"/>
    </source>
</evidence>
<keyword evidence="3" id="KW-0677">Repeat</keyword>
<dbReference type="PANTHER" id="PTHR10372">
    <property type="entry name" value="PLAKOPHILLIN-RELATED"/>
    <property type="match status" value="1"/>
</dbReference>
<evidence type="ECO:0000256" key="2">
    <source>
        <dbReference type="ARBA" id="ARBA00005462"/>
    </source>
</evidence>
<evidence type="ECO:0000256" key="1">
    <source>
        <dbReference type="ARBA" id="ARBA00004282"/>
    </source>
</evidence>
<protein>
    <submittedName>
        <fullName evidence="9">Plakophilin-2 isoform X1</fullName>
    </submittedName>
</protein>
<dbReference type="Pfam" id="PF00514">
    <property type="entry name" value="Arm"/>
    <property type="match status" value="1"/>
</dbReference>
<organism evidence="8 9">
    <name type="scientific">Parambassis ranga</name>
    <name type="common">Indian glassy fish</name>
    <dbReference type="NCBI Taxonomy" id="210632"/>
    <lineage>
        <taxon>Eukaryota</taxon>
        <taxon>Metazoa</taxon>
        <taxon>Chordata</taxon>
        <taxon>Craniata</taxon>
        <taxon>Vertebrata</taxon>
        <taxon>Euteleostomi</taxon>
        <taxon>Actinopterygii</taxon>
        <taxon>Neopterygii</taxon>
        <taxon>Teleostei</taxon>
        <taxon>Neoteleostei</taxon>
        <taxon>Acanthomorphata</taxon>
        <taxon>Ovalentaria</taxon>
        <taxon>Ambassidae</taxon>
        <taxon>Parambassis</taxon>
    </lineage>
</organism>
<evidence type="ECO:0000256" key="6">
    <source>
        <dbReference type="PROSITE-ProRule" id="PRU00259"/>
    </source>
</evidence>
<proteinExistence type="inferred from homology"/>
<dbReference type="GO" id="GO:0005737">
    <property type="term" value="C:cytoplasm"/>
    <property type="evidence" value="ECO:0007669"/>
    <property type="project" value="TreeGrafter"/>
</dbReference>
<evidence type="ECO:0000313" key="8">
    <source>
        <dbReference type="Proteomes" id="UP000515145"/>
    </source>
</evidence>
<name>A0A6P7HPL9_9TELE</name>
<dbReference type="InterPro" id="IPR028435">
    <property type="entry name" value="Plakophilin/d_Catenin"/>
</dbReference>
<feature type="region of interest" description="Disordered" evidence="7">
    <location>
        <begin position="25"/>
        <end position="44"/>
    </location>
</feature>
<dbReference type="GO" id="GO:0007507">
    <property type="term" value="P:heart development"/>
    <property type="evidence" value="ECO:0007669"/>
    <property type="project" value="TreeGrafter"/>
</dbReference>
<accession>A0A6P7HPL9</accession>
<feature type="region of interest" description="Disordered" evidence="7">
    <location>
        <begin position="167"/>
        <end position="190"/>
    </location>
</feature>
<dbReference type="GO" id="GO:0098609">
    <property type="term" value="P:cell-cell adhesion"/>
    <property type="evidence" value="ECO:0007669"/>
    <property type="project" value="InterPro"/>
</dbReference>
<dbReference type="SUPFAM" id="SSF48371">
    <property type="entry name" value="ARM repeat"/>
    <property type="match status" value="1"/>
</dbReference>
<dbReference type="GO" id="GO:0005912">
    <property type="term" value="C:adherens junction"/>
    <property type="evidence" value="ECO:0007669"/>
    <property type="project" value="TreeGrafter"/>
</dbReference>
<feature type="compositionally biased region" description="Polar residues" evidence="7">
    <location>
        <begin position="204"/>
        <end position="218"/>
    </location>
</feature>
<dbReference type="Proteomes" id="UP000515145">
    <property type="component" value="Chromosome 2"/>
</dbReference>
<dbReference type="GeneID" id="114428365"/>
<sequence length="813" mass="90613">MDEVFFKSALPAQDSFVLEDTSLALPAEPTPRSSTKLDSNERSLRVHHQVQLTLARKARKPISNGGVHLQKSTARSFDATDGYLPIMKVNESGISNRSLSTHRTQTPSRRVEVSPTPSPDLHLARFNYSTISHGMQTLPRPSYSHMMGTLLHRPQGSTFRRYAFSEAPRGSRPHASVAAHGSYHRRSLRQTTATQPVFASAGFQQNGDYSSRWSQKQSIVKRDQHTVQGPSGDMMLSPIQPDAGFSWLPQMRKEGRRSLRMSSYPPSVTSMEVDMGGQVGVELPVQQIQNVMTLNSANKPPEMSLERAVKLLSQDNEETLISAASYIQNQCFLSADAKNMMYYLRGIRKLLELLNIDSEEVQRVAAGALRNVVYQSSKNKMEVKEIDGLSVISQALRSSRDMETRCQLSGLLWNLSSHDLLKDHLSRESLSVITQSVLVPSSGISEGENPKDELLADNDSFYNATGCLRNLSSAGPDVRRAMRQCENLIDSLVYYIRGAVANFKTDDKSTENCVCILHNLSYQIESEVPQNYTQDVRASRQHLVPRPMILGCFAYRSAKIPEYLEHQRPLLEEKANPHGTEWLRSPITIRMYLSLVACSMRPCTQEAAIGALQNITAGCGELTEAIAFTIVERENGLQHVKKMLEEGENNVKKTAISLIRNISRYQELHSTIGNFHLCSCCVFLPHCSLTYYSAFRFPPEVNQLLSEMVAMLPSDDSGTVLPNEVTTSLLQILINLSQTETKNVKAIVNQGALPKVISMSKADNGYGPSRAAQVACVLLHTIWKHSDLHGALRRSGYKKSDFINPRMTKVVNS</sequence>
<dbReference type="AlphaFoldDB" id="A0A6P7HPL9"/>
<feature type="repeat" description="ARM" evidence="6">
    <location>
        <begin position="345"/>
        <end position="381"/>
    </location>
</feature>
<dbReference type="GO" id="GO:0072659">
    <property type="term" value="P:protein localization to plasma membrane"/>
    <property type="evidence" value="ECO:0007669"/>
    <property type="project" value="TreeGrafter"/>
</dbReference>
<evidence type="ECO:0000256" key="4">
    <source>
        <dbReference type="ARBA" id="ARBA00022889"/>
    </source>
</evidence>
<dbReference type="SMART" id="SM00185">
    <property type="entry name" value="ARM"/>
    <property type="match status" value="5"/>
</dbReference>
<dbReference type="InParanoid" id="A0A6P7HPL9"/>
<dbReference type="FunCoup" id="A0A6P7HPL9">
    <property type="interactions" value="942"/>
</dbReference>
<keyword evidence="4" id="KW-0130">Cell adhesion</keyword>
<dbReference type="GO" id="GO:0014704">
    <property type="term" value="C:intercalated disc"/>
    <property type="evidence" value="ECO:0007669"/>
    <property type="project" value="TreeGrafter"/>
</dbReference>
<dbReference type="PROSITE" id="PS50176">
    <property type="entry name" value="ARM_REPEAT"/>
    <property type="match status" value="1"/>
</dbReference>
<dbReference type="InterPro" id="IPR011989">
    <property type="entry name" value="ARM-like"/>
</dbReference>
<reference evidence="9" key="1">
    <citation type="submission" date="2025-08" db="UniProtKB">
        <authorList>
            <consortium name="RefSeq"/>
        </authorList>
    </citation>
    <scope>IDENTIFICATION</scope>
</reference>
<dbReference type="RefSeq" id="XP_028252517.1">
    <property type="nucleotide sequence ID" value="XM_028396716.1"/>
</dbReference>
<feature type="compositionally biased region" description="Polar residues" evidence="7">
    <location>
        <begin position="98"/>
        <end position="108"/>
    </location>
</feature>
<evidence type="ECO:0000256" key="5">
    <source>
        <dbReference type="ARBA" id="ARBA00022949"/>
    </source>
</evidence>
<dbReference type="CTD" id="5318"/>
<dbReference type="InterPro" id="IPR000225">
    <property type="entry name" value="Armadillo"/>
</dbReference>
<feature type="region of interest" description="Disordered" evidence="7">
    <location>
        <begin position="204"/>
        <end position="236"/>
    </location>
</feature>
<dbReference type="Gene3D" id="1.25.10.10">
    <property type="entry name" value="Leucine-rich Repeat Variant"/>
    <property type="match status" value="1"/>
</dbReference>
<keyword evidence="8" id="KW-1185">Reference proteome</keyword>
<dbReference type="PANTHER" id="PTHR10372:SF25">
    <property type="entry name" value="PLAKOPHILIN-2"/>
    <property type="match status" value="1"/>
</dbReference>
<evidence type="ECO:0000313" key="9">
    <source>
        <dbReference type="RefSeq" id="XP_028252517.1"/>
    </source>
</evidence>
<comment type="subcellular location">
    <subcellularLocation>
        <location evidence="1">Cell junction</location>
    </subcellularLocation>
</comment>
<dbReference type="GO" id="GO:0005886">
    <property type="term" value="C:plasma membrane"/>
    <property type="evidence" value="ECO:0007669"/>
    <property type="project" value="TreeGrafter"/>
</dbReference>
<evidence type="ECO:0000256" key="7">
    <source>
        <dbReference type="SAM" id="MobiDB-lite"/>
    </source>
</evidence>
<dbReference type="GO" id="GO:0005634">
    <property type="term" value="C:nucleus"/>
    <property type="evidence" value="ECO:0007669"/>
    <property type="project" value="TreeGrafter"/>
</dbReference>
<dbReference type="InterPro" id="IPR016024">
    <property type="entry name" value="ARM-type_fold"/>
</dbReference>
<feature type="region of interest" description="Disordered" evidence="7">
    <location>
        <begin position="98"/>
        <end position="118"/>
    </location>
</feature>
<dbReference type="GO" id="GO:0045110">
    <property type="term" value="P:intermediate filament bundle assembly"/>
    <property type="evidence" value="ECO:0007669"/>
    <property type="project" value="TreeGrafter"/>
</dbReference>